<dbReference type="GO" id="GO:0003866">
    <property type="term" value="F:3-phosphoshikimate 1-carboxyvinyltransferase activity"/>
    <property type="evidence" value="ECO:0007669"/>
    <property type="project" value="TreeGrafter"/>
</dbReference>
<organism evidence="3 4">
    <name type="scientific">Streptomyces beijiangensis</name>
    <dbReference type="NCBI Taxonomy" id="163361"/>
    <lineage>
        <taxon>Bacteria</taxon>
        <taxon>Bacillati</taxon>
        <taxon>Actinomycetota</taxon>
        <taxon>Actinomycetes</taxon>
        <taxon>Kitasatosporales</taxon>
        <taxon>Streptomycetaceae</taxon>
        <taxon>Streptomyces</taxon>
    </lineage>
</organism>
<feature type="domain" description="Enolpyruvate transferase" evidence="2">
    <location>
        <begin position="17"/>
        <end position="70"/>
    </location>
</feature>
<evidence type="ECO:0000313" key="4">
    <source>
        <dbReference type="Proteomes" id="UP000664167"/>
    </source>
</evidence>
<proteinExistence type="predicted"/>
<comment type="caution">
    <text evidence="3">The sequence shown here is derived from an EMBL/GenBank/DDBJ whole genome shotgun (WGS) entry which is preliminary data.</text>
</comment>
<evidence type="ECO:0000256" key="1">
    <source>
        <dbReference type="ARBA" id="ARBA00022679"/>
    </source>
</evidence>
<dbReference type="GO" id="GO:0009423">
    <property type="term" value="P:chorismate biosynthetic process"/>
    <property type="evidence" value="ECO:0007669"/>
    <property type="project" value="TreeGrafter"/>
</dbReference>
<dbReference type="Gene3D" id="3.65.10.10">
    <property type="entry name" value="Enolpyruvate transferase domain"/>
    <property type="match status" value="1"/>
</dbReference>
<sequence>MTESSVHTALWPAPHATGAVDATVTVPGSKSVTNRGLVLAALAAEPGWLRRPLRSRDTLLMAEALRAMGVG</sequence>
<dbReference type="InterPro" id="IPR036968">
    <property type="entry name" value="Enolpyruvate_Tfrase_sf"/>
</dbReference>
<dbReference type="PANTHER" id="PTHR21090">
    <property type="entry name" value="AROM/DEHYDROQUINATE SYNTHASE"/>
    <property type="match status" value="1"/>
</dbReference>
<feature type="non-terminal residue" evidence="3">
    <location>
        <position position="71"/>
    </location>
</feature>
<dbReference type="Pfam" id="PF00275">
    <property type="entry name" value="EPSP_synthase"/>
    <property type="match status" value="1"/>
</dbReference>
<protein>
    <submittedName>
        <fullName evidence="3">3-phosphoshikimate 1-carboxyvinyltransferase</fullName>
    </submittedName>
</protein>
<reference evidence="3" key="1">
    <citation type="submission" date="2021-03" db="EMBL/GenBank/DDBJ databases">
        <title>Streptomyces poriferae sp. nov., a novel marine sponge-derived Actinobacteria species with anti-MRSA activity.</title>
        <authorList>
            <person name="Sandoval-Powers M."/>
            <person name="Kralova S."/>
            <person name="Nguyen G.-S."/>
            <person name="Fawwal D."/>
            <person name="Degnes K."/>
            <person name="Klinkenberg G."/>
            <person name="Sletta H."/>
            <person name="Wentzel A."/>
            <person name="Liles M.R."/>
        </authorList>
    </citation>
    <scope>NUCLEOTIDE SEQUENCE</scope>
    <source>
        <strain evidence="3">DSM 41794</strain>
    </source>
</reference>
<name>A0A939FG09_9ACTN</name>
<accession>A0A939FG09</accession>
<dbReference type="InterPro" id="IPR001986">
    <property type="entry name" value="Enolpyruvate_Tfrase_dom"/>
</dbReference>
<dbReference type="InterPro" id="IPR013792">
    <property type="entry name" value="RNA3'P_cycl/enolpyr_Trfase_a/b"/>
</dbReference>
<keyword evidence="4" id="KW-1185">Reference proteome</keyword>
<dbReference type="SUPFAM" id="SSF55205">
    <property type="entry name" value="EPT/RTPC-like"/>
    <property type="match status" value="1"/>
</dbReference>
<keyword evidence="1" id="KW-0808">Transferase</keyword>
<evidence type="ECO:0000259" key="2">
    <source>
        <dbReference type="Pfam" id="PF00275"/>
    </source>
</evidence>
<dbReference type="EMBL" id="JAFLRJ010000962">
    <property type="protein sequence ID" value="MBO0517897.1"/>
    <property type="molecule type" value="Genomic_DNA"/>
</dbReference>
<dbReference type="PANTHER" id="PTHR21090:SF5">
    <property type="entry name" value="PENTAFUNCTIONAL AROM POLYPEPTIDE"/>
    <property type="match status" value="1"/>
</dbReference>
<gene>
    <name evidence="3" type="ORF">J0695_40100</name>
</gene>
<dbReference type="Proteomes" id="UP000664167">
    <property type="component" value="Unassembled WGS sequence"/>
</dbReference>
<dbReference type="AlphaFoldDB" id="A0A939FG09"/>
<evidence type="ECO:0000313" key="3">
    <source>
        <dbReference type="EMBL" id="MBO0517897.1"/>
    </source>
</evidence>